<gene>
    <name evidence="1" type="ORF">I4F81_000177</name>
</gene>
<proteinExistence type="predicted"/>
<dbReference type="Proteomes" id="UP000798662">
    <property type="component" value="Chromosome 1"/>
</dbReference>
<organism evidence="1 2">
    <name type="scientific">Pyropia yezoensis</name>
    <name type="common">Susabi-nori</name>
    <name type="synonym">Porphyra yezoensis</name>
    <dbReference type="NCBI Taxonomy" id="2788"/>
    <lineage>
        <taxon>Eukaryota</taxon>
        <taxon>Rhodophyta</taxon>
        <taxon>Bangiophyceae</taxon>
        <taxon>Bangiales</taxon>
        <taxon>Bangiaceae</taxon>
        <taxon>Pyropia</taxon>
    </lineage>
</organism>
<accession>A0ACC3BI31</accession>
<reference evidence="1" key="1">
    <citation type="submission" date="2019-11" db="EMBL/GenBank/DDBJ databases">
        <title>Nori genome reveals adaptations in red seaweeds to the harsh intertidal environment.</title>
        <authorList>
            <person name="Wang D."/>
            <person name="Mao Y."/>
        </authorList>
    </citation>
    <scope>NUCLEOTIDE SEQUENCE</scope>
    <source>
        <tissue evidence="1">Gametophyte</tissue>
    </source>
</reference>
<evidence type="ECO:0000313" key="2">
    <source>
        <dbReference type="Proteomes" id="UP000798662"/>
    </source>
</evidence>
<dbReference type="EMBL" id="CM020618">
    <property type="protein sequence ID" value="KAK1857560.1"/>
    <property type="molecule type" value="Genomic_DNA"/>
</dbReference>
<comment type="caution">
    <text evidence="1">The sequence shown here is derived from an EMBL/GenBank/DDBJ whole genome shotgun (WGS) entry which is preliminary data.</text>
</comment>
<name>A0ACC3BI31_PYRYE</name>
<evidence type="ECO:0000313" key="1">
    <source>
        <dbReference type="EMBL" id="KAK1857560.1"/>
    </source>
</evidence>
<protein>
    <submittedName>
        <fullName evidence="1">Uncharacterized protein</fullName>
    </submittedName>
</protein>
<keyword evidence="2" id="KW-1185">Reference proteome</keyword>
<sequence length="108" mass="11166">MIPYRSTTAVWSAPRPLLSARPSPRPCPPPLCWGNDGTHGRPGSLPLPARRPLPTRDPLCGGGGGANFFSVLAVAVPSAGAPPRKLCRASDHSGLMPPVGATRVAARL</sequence>